<keyword evidence="5" id="KW-1185">Reference proteome</keyword>
<dbReference type="InterPro" id="IPR007168">
    <property type="entry name" value="Phageshock_PspC_N"/>
</dbReference>
<feature type="region of interest" description="Disordered" evidence="1">
    <location>
        <begin position="138"/>
        <end position="194"/>
    </location>
</feature>
<dbReference type="STRING" id="2074.BG845_02415"/>
<organism evidence="4 5">
    <name type="scientific">Pseudonocardia autotrophica</name>
    <name type="common">Amycolata autotrophica</name>
    <name type="synonym">Nocardia autotrophica</name>
    <dbReference type="NCBI Taxonomy" id="2074"/>
    <lineage>
        <taxon>Bacteria</taxon>
        <taxon>Bacillati</taxon>
        <taxon>Actinomycetota</taxon>
        <taxon>Actinomycetes</taxon>
        <taxon>Pseudonocardiales</taxon>
        <taxon>Pseudonocardiaceae</taxon>
        <taxon>Pseudonocardia</taxon>
    </lineage>
</organism>
<keyword evidence="2" id="KW-1133">Transmembrane helix</keyword>
<feature type="transmembrane region" description="Helical" evidence="2">
    <location>
        <begin position="92"/>
        <end position="111"/>
    </location>
</feature>
<evidence type="ECO:0000259" key="3">
    <source>
        <dbReference type="Pfam" id="PF04024"/>
    </source>
</evidence>
<keyword evidence="2" id="KW-0812">Transmembrane</keyword>
<evidence type="ECO:0000256" key="1">
    <source>
        <dbReference type="SAM" id="MobiDB-lite"/>
    </source>
</evidence>
<feature type="transmembrane region" description="Helical" evidence="2">
    <location>
        <begin position="231"/>
        <end position="251"/>
    </location>
</feature>
<dbReference type="Proteomes" id="UP000194360">
    <property type="component" value="Unassembled WGS sequence"/>
</dbReference>
<feature type="transmembrane region" description="Helical" evidence="2">
    <location>
        <begin position="257"/>
        <end position="276"/>
    </location>
</feature>
<evidence type="ECO:0000313" key="4">
    <source>
        <dbReference type="EMBL" id="OSY41073.1"/>
    </source>
</evidence>
<accession>A0A1Y2N0Q4</accession>
<feature type="transmembrane region" description="Helical" evidence="2">
    <location>
        <begin position="117"/>
        <end position="133"/>
    </location>
</feature>
<gene>
    <name evidence="4" type="ORF">BG845_02415</name>
</gene>
<dbReference type="AlphaFoldDB" id="A0A1Y2N0Q4"/>
<keyword evidence="2" id="KW-0472">Membrane</keyword>
<name>A0A1Y2N0Q4_PSEAH</name>
<proteinExistence type="predicted"/>
<dbReference type="OrthoDB" id="3208990at2"/>
<dbReference type="Pfam" id="PF04024">
    <property type="entry name" value="PspC"/>
    <property type="match status" value="1"/>
</dbReference>
<feature type="domain" description="Phage shock protein PspC N-terminal" evidence="3">
    <location>
        <begin position="24"/>
        <end position="78"/>
    </location>
</feature>
<reference evidence="4 5" key="1">
    <citation type="submission" date="2016-09" db="EMBL/GenBank/DDBJ databases">
        <title>Pseudonocardia autotrophica DSM535, a candidate organism with high potential of specific P450 cytochromes.</title>
        <authorList>
            <person name="Grumaz C."/>
            <person name="Vainshtein Y."/>
            <person name="Kirstahler P."/>
            <person name="Sohn K."/>
        </authorList>
    </citation>
    <scope>NUCLEOTIDE SEQUENCE [LARGE SCALE GENOMIC DNA]</scope>
    <source>
        <strain evidence="4 5">DSM 535</strain>
    </source>
</reference>
<feature type="compositionally biased region" description="Low complexity" evidence="1">
    <location>
        <begin position="162"/>
        <end position="193"/>
    </location>
</feature>
<evidence type="ECO:0000313" key="5">
    <source>
        <dbReference type="Proteomes" id="UP000194360"/>
    </source>
</evidence>
<dbReference type="EMBL" id="MIGB01000010">
    <property type="protein sequence ID" value="OSY41073.1"/>
    <property type="molecule type" value="Genomic_DNA"/>
</dbReference>
<comment type="caution">
    <text evidence="4">The sequence shown here is derived from an EMBL/GenBank/DDBJ whole genome shotgun (WGS) entry which is preliminary data.</text>
</comment>
<protein>
    <submittedName>
        <fullName evidence="4">PspC domain protein</fullName>
    </submittedName>
</protein>
<feature type="region of interest" description="Disordered" evidence="1">
    <location>
        <begin position="391"/>
        <end position="416"/>
    </location>
</feature>
<dbReference type="RefSeq" id="WP_158092137.1">
    <property type="nucleotide sequence ID" value="NZ_AP018920.1"/>
</dbReference>
<feature type="transmembrane region" description="Helical" evidence="2">
    <location>
        <begin position="283"/>
        <end position="304"/>
    </location>
</feature>
<sequence length="435" mass="43935">MSGSGAPGTGVQGADTLRDMWESRPLRPRDDRKLAGVAAALARRYELDPTLVRVGFVVATIVGPGLPMYLAGCAVLPDAGRPGGPPPQRGSTSVLAAVLLTIAALLAIPLVMPMDRLIATIVTLALLVGVHVTRGARPGGRAAALTPTPPVPWATPGATTAQLPGQVPGQFPGQPAGAPGAQPGPQAAPVEPARTPPKWDPLGVAPFAWDLPEPGPEPAPPPRPRSKLTPVTLAVALVAAGMVGVVVLAAPGALPPSAVPGAALAVVGIGLLMGAFRRAGRWLIPFAVLLALTTWLATLLNGALGPDGWAVRGGMGPIVDAPVTAAQLAPEYRRGTGSIDLDLTRLDLTATPGADGPVRTRAEVGAGAVTVRVPADADLVVRGSTGWGDVTVDGQSRAGQDARLDVTDPGPDGPGGRVLELDLRAEMGAVEVQRG</sequence>
<evidence type="ECO:0000256" key="2">
    <source>
        <dbReference type="SAM" id="Phobius"/>
    </source>
</evidence>
<feature type="transmembrane region" description="Helical" evidence="2">
    <location>
        <begin position="51"/>
        <end position="71"/>
    </location>
</feature>